<dbReference type="SUPFAM" id="SSF160544">
    <property type="entry name" value="EscU C-terminal domain-like"/>
    <property type="match status" value="1"/>
</dbReference>
<gene>
    <name evidence="15" type="ORF">OW729_13420</name>
</gene>
<dbReference type="NCBIfam" id="TIGR00328">
    <property type="entry name" value="flhB"/>
    <property type="match status" value="1"/>
</dbReference>
<evidence type="ECO:0000256" key="11">
    <source>
        <dbReference type="ARBA" id="ARBA00023143"/>
    </source>
</evidence>
<accession>A0ABT4DF34</accession>
<sequence length="613" mass="68350">MIDTVYFTAFLLIFIRLFAFIQVVPAFYPSGTPYLVKGTLPAIIAFIIMPGIDHSGVNLINNNFVLLTAVIAEIGTGLTFGFIVNLCFNCIRYAGSLMDMQIGFAMMSMFDPNSNSNATLIERMLYWFSLIIFLTVDGHHMLIKQLIESFSVVHLGNFILSQKSAMIIVQVFIKYFELGLRIAIPIILIIILTDLTLALVAKTVPQLNVMILGLPIKILLGLSVISLSLPIFYKLISNGFGNIPSFIREIYKVVPLVIVFASGDSGDKTEDATPHKLNEAKKKGQVAKSKEVNSALTLLASTIIIITLGEYVIGAFKDNIVSFLGSYLNMNLDSSSLYGLTILITIKIASVLLPIVVPIMIIGAGANIIQTGFIKSTEPIKPQLSKINPINGFKKMFSMRTIMELIKDIAVISIVGIVGFNFLKGNFDKILNMGNLKFSVIIETVLDLTKNIFFRITLVMIGIALIDFIYQKYQFKKDMRMSKQEIKEEYKQQEGDPQIKSKIRQKQREMAMGRMMQQVPDASVVITNPTHIAVALKYEEGKMGAPLLLAKGSDYIAIKIKEKAKENDIPIIENKPLARLIYNQVEINSEIPEEMYQAVAEILVLVYKIKKTK</sequence>
<evidence type="ECO:0000256" key="9">
    <source>
        <dbReference type="ARBA" id="ARBA00022989"/>
    </source>
</evidence>
<dbReference type="Gene3D" id="3.40.1690.10">
    <property type="entry name" value="secretion proteins EscU"/>
    <property type="match status" value="1"/>
</dbReference>
<keyword evidence="11 14" id="KW-0975">Bacterial flagellum</keyword>
<comment type="similarity">
    <text evidence="3">Belongs to the type III secretion exporter family.</text>
</comment>
<feature type="transmembrane region" description="Helical" evidence="14">
    <location>
        <begin position="207"/>
        <end position="233"/>
    </location>
</feature>
<evidence type="ECO:0000313" key="16">
    <source>
        <dbReference type="Proteomes" id="UP001144612"/>
    </source>
</evidence>
<feature type="transmembrane region" description="Helical" evidence="14">
    <location>
        <begin position="452"/>
        <end position="470"/>
    </location>
</feature>
<dbReference type="Pfam" id="PF01312">
    <property type="entry name" value="Bac_export_2"/>
    <property type="match status" value="1"/>
</dbReference>
<comment type="subcellular location">
    <subcellularLocation>
        <location evidence="14">Cell membrane</location>
        <topology evidence="14">Multi-pass membrane protein</topology>
    </subcellularLocation>
    <subcellularLocation>
        <location evidence="14">Bacterial flagellum basal body</location>
    </subcellularLocation>
</comment>
<feature type="transmembrane region" description="Helical" evidence="14">
    <location>
        <begin position="405"/>
        <end position="423"/>
    </location>
</feature>
<keyword evidence="16" id="KW-1185">Reference proteome</keyword>
<comment type="similarity">
    <text evidence="2 14">Belongs to the FliR/MopE/SpaR family.</text>
</comment>
<dbReference type="NCBIfam" id="TIGR01400">
    <property type="entry name" value="fliR"/>
    <property type="match status" value="1"/>
</dbReference>
<evidence type="ECO:0000256" key="3">
    <source>
        <dbReference type="ARBA" id="ARBA00010690"/>
    </source>
</evidence>
<comment type="caution">
    <text evidence="15">The sequence shown here is derived from an EMBL/GenBank/DDBJ whole genome shotgun (WGS) entry which is preliminary data.</text>
</comment>
<evidence type="ECO:0000256" key="1">
    <source>
        <dbReference type="ARBA" id="ARBA00002578"/>
    </source>
</evidence>
<dbReference type="PANTHER" id="PTHR30531:SF12">
    <property type="entry name" value="FLAGELLAR BIOSYNTHETIC PROTEIN FLHB"/>
    <property type="match status" value="1"/>
</dbReference>
<keyword evidence="9 14" id="KW-1133">Transmembrane helix</keyword>
<comment type="function">
    <text evidence="1 14">Role in flagellar biosynthesis.</text>
</comment>
<dbReference type="EMBL" id="JAPQFJ010000014">
    <property type="protein sequence ID" value="MCY6959614.1"/>
    <property type="molecule type" value="Genomic_DNA"/>
</dbReference>
<evidence type="ECO:0000256" key="14">
    <source>
        <dbReference type="RuleBase" id="RU362071"/>
    </source>
</evidence>
<keyword evidence="5 14" id="KW-1003">Cell membrane</keyword>
<evidence type="ECO:0000256" key="4">
    <source>
        <dbReference type="ARBA" id="ARBA00022448"/>
    </source>
</evidence>
<keyword evidence="4" id="KW-0813">Transport</keyword>
<evidence type="ECO:0000256" key="12">
    <source>
        <dbReference type="ARBA" id="ARBA00023225"/>
    </source>
</evidence>
<feature type="transmembrane region" description="Helical" evidence="14">
    <location>
        <begin position="336"/>
        <end position="369"/>
    </location>
</feature>
<feature type="transmembrane region" description="Helical" evidence="14">
    <location>
        <begin position="6"/>
        <end position="27"/>
    </location>
</feature>
<keyword evidence="10 14" id="KW-0472">Membrane</keyword>
<reference evidence="15" key="1">
    <citation type="submission" date="2022-12" db="EMBL/GenBank/DDBJ databases">
        <title>Clostridium sp. nov., isolated from industrial wastewater.</title>
        <authorList>
            <person name="Jiayan W."/>
        </authorList>
    </citation>
    <scope>NUCLEOTIDE SEQUENCE</scope>
    <source>
        <strain evidence="15">ZC22-4</strain>
    </source>
</reference>
<evidence type="ECO:0000256" key="13">
    <source>
        <dbReference type="NCBIfam" id="TIGR01400"/>
    </source>
</evidence>
<keyword evidence="7" id="KW-1005">Bacterial flagellum biogenesis</keyword>
<evidence type="ECO:0000256" key="10">
    <source>
        <dbReference type="ARBA" id="ARBA00023136"/>
    </source>
</evidence>
<dbReference type="InterPro" id="IPR006303">
    <property type="entry name" value="FliR"/>
</dbReference>
<feature type="transmembrane region" description="Helical" evidence="14">
    <location>
        <begin position="64"/>
        <end position="88"/>
    </location>
</feature>
<dbReference type="InterPro" id="IPR006136">
    <property type="entry name" value="FlhB"/>
</dbReference>
<feature type="transmembrane region" description="Helical" evidence="14">
    <location>
        <begin position="34"/>
        <end position="52"/>
    </location>
</feature>
<keyword evidence="8" id="KW-0653">Protein transport</keyword>
<keyword evidence="6 14" id="KW-0812">Transmembrane</keyword>
<evidence type="ECO:0000313" key="15">
    <source>
        <dbReference type="EMBL" id="MCY6959614.1"/>
    </source>
</evidence>
<dbReference type="InterPro" id="IPR002010">
    <property type="entry name" value="T3SS_IM_R"/>
</dbReference>
<protein>
    <recommendedName>
        <fullName evidence="13 14">Flagellar biosynthetic protein FliR</fullName>
    </recommendedName>
</protein>
<dbReference type="InterPro" id="IPR006135">
    <property type="entry name" value="T3SS_substrate_exporter"/>
</dbReference>
<dbReference type="InterPro" id="IPR029025">
    <property type="entry name" value="T3SS_substrate_exporter_C"/>
</dbReference>
<evidence type="ECO:0000256" key="6">
    <source>
        <dbReference type="ARBA" id="ARBA00022692"/>
    </source>
</evidence>
<evidence type="ECO:0000256" key="2">
    <source>
        <dbReference type="ARBA" id="ARBA00009772"/>
    </source>
</evidence>
<dbReference type="PANTHER" id="PTHR30531">
    <property type="entry name" value="FLAGELLAR BIOSYNTHETIC PROTEIN FLHB"/>
    <property type="match status" value="1"/>
</dbReference>
<evidence type="ECO:0000256" key="5">
    <source>
        <dbReference type="ARBA" id="ARBA00022475"/>
    </source>
</evidence>
<feature type="transmembrane region" description="Helical" evidence="14">
    <location>
        <begin position="180"/>
        <end position="201"/>
    </location>
</feature>
<name>A0ABT4DF34_9CLOT</name>
<dbReference type="RefSeq" id="WP_268062044.1">
    <property type="nucleotide sequence ID" value="NZ_JAPQFJ010000014.1"/>
</dbReference>
<dbReference type="SUPFAM" id="SSF81665">
    <property type="entry name" value="Calcium ATPase, transmembrane domain M"/>
    <property type="match status" value="1"/>
</dbReference>
<dbReference type="PRINTS" id="PR00950">
    <property type="entry name" value="TYPE3IMSPROT"/>
</dbReference>
<dbReference type="Gene3D" id="6.10.250.2080">
    <property type="match status" value="1"/>
</dbReference>
<evidence type="ECO:0000256" key="8">
    <source>
        <dbReference type="ARBA" id="ARBA00022927"/>
    </source>
</evidence>
<feature type="transmembrane region" description="Helical" evidence="14">
    <location>
        <begin position="292"/>
        <end position="316"/>
    </location>
</feature>
<evidence type="ECO:0000256" key="7">
    <source>
        <dbReference type="ARBA" id="ARBA00022795"/>
    </source>
</evidence>
<dbReference type="NCBIfam" id="NF009411">
    <property type="entry name" value="PRK12772.1"/>
    <property type="match status" value="1"/>
</dbReference>
<keyword evidence="12" id="KW-1006">Bacterial flagellum protein export</keyword>
<organism evidence="15 16">
    <name type="scientific">Clostridium brassicae</name>
    <dbReference type="NCBI Taxonomy" id="2999072"/>
    <lineage>
        <taxon>Bacteria</taxon>
        <taxon>Bacillati</taxon>
        <taxon>Bacillota</taxon>
        <taxon>Clostridia</taxon>
        <taxon>Eubacteriales</taxon>
        <taxon>Clostridiaceae</taxon>
        <taxon>Clostridium</taxon>
    </lineage>
</organism>
<proteinExistence type="inferred from homology"/>
<dbReference type="InterPro" id="IPR023298">
    <property type="entry name" value="ATPase_P-typ_TM_dom_sf"/>
</dbReference>
<dbReference type="Proteomes" id="UP001144612">
    <property type="component" value="Unassembled WGS sequence"/>
</dbReference>
<dbReference type="Pfam" id="PF01311">
    <property type="entry name" value="Bac_export_1"/>
    <property type="match status" value="1"/>
</dbReference>